<keyword evidence="3" id="KW-1185">Reference proteome</keyword>
<feature type="transmembrane region" description="Helical" evidence="1">
    <location>
        <begin position="54"/>
        <end position="73"/>
    </location>
</feature>
<proteinExistence type="predicted"/>
<reference evidence="2" key="1">
    <citation type="submission" date="2020-01" db="EMBL/GenBank/DDBJ databases">
        <title>Genome sequence of Kobresia littledalei, the first chromosome-level genome in the family Cyperaceae.</title>
        <authorList>
            <person name="Qu G."/>
        </authorList>
    </citation>
    <scope>NUCLEOTIDE SEQUENCE</scope>
    <source>
        <strain evidence="2">C.B.Clarke</strain>
        <tissue evidence="2">Leaf</tissue>
    </source>
</reference>
<organism evidence="2 3">
    <name type="scientific">Carex littledalei</name>
    <dbReference type="NCBI Taxonomy" id="544730"/>
    <lineage>
        <taxon>Eukaryota</taxon>
        <taxon>Viridiplantae</taxon>
        <taxon>Streptophyta</taxon>
        <taxon>Embryophyta</taxon>
        <taxon>Tracheophyta</taxon>
        <taxon>Spermatophyta</taxon>
        <taxon>Magnoliopsida</taxon>
        <taxon>Liliopsida</taxon>
        <taxon>Poales</taxon>
        <taxon>Cyperaceae</taxon>
        <taxon>Cyperoideae</taxon>
        <taxon>Cariceae</taxon>
        <taxon>Carex</taxon>
        <taxon>Carex subgen. Euthyceras</taxon>
    </lineage>
</organism>
<evidence type="ECO:0000313" key="3">
    <source>
        <dbReference type="Proteomes" id="UP000623129"/>
    </source>
</evidence>
<sequence length="343" mass="38992">MEHDNEGACITDRITIDMLKWNVRVEGTLEKKVAPEKKKVAPEKKLKTFAIKMFIPDVMAIVLGMLKSCLVVQKTDMGATVKSITVLTLILDVFRILCRSRGLELNFMYNMKQLPLSIRIISRIFYCLHLISVLTVGVVSAVELASHDFGKTEEALVFFYAVAILEAMVFLAAMAIWIRYRRLFEEVRDECGLDKSDMDSLNRFFYNFYCKCVTGSILDARKMDLVIFAQELLYSILDEEQLMGASILKALSTHPDLSGATLDKIITSEDSKLIDRLIKILTWENSFKEEVRCSAAVIVSKLDKREPKMVQSVKQMKEAMESAKDLLRRCSEDVERDAGSRAL</sequence>
<keyword evidence="1" id="KW-0812">Transmembrane</keyword>
<feature type="transmembrane region" description="Helical" evidence="1">
    <location>
        <begin position="157"/>
        <end position="178"/>
    </location>
</feature>
<feature type="transmembrane region" description="Helical" evidence="1">
    <location>
        <begin position="79"/>
        <end position="98"/>
    </location>
</feature>
<keyword evidence="1" id="KW-1133">Transmembrane helix</keyword>
<dbReference type="OrthoDB" id="662108at2759"/>
<accession>A0A833RWP8</accession>
<evidence type="ECO:0000313" key="2">
    <source>
        <dbReference type="EMBL" id="KAF3341948.1"/>
    </source>
</evidence>
<gene>
    <name evidence="2" type="ORF">FCM35_KLT00586</name>
</gene>
<comment type="caution">
    <text evidence="2">The sequence shown here is derived from an EMBL/GenBank/DDBJ whole genome shotgun (WGS) entry which is preliminary data.</text>
</comment>
<dbReference type="PANTHER" id="PTHR33115">
    <property type="entry name" value="ARM REPEAT SUPERFAMILY PROTEIN"/>
    <property type="match status" value="1"/>
</dbReference>
<dbReference type="PANTHER" id="PTHR33115:SF50">
    <property type="entry name" value="ARM REPEAT SUPERFAMILY PROTEIN"/>
    <property type="match status" value="1"/>
</dbReference>
<dbReference type="EMBL" id="SWLB01000001">
    <property type="protein sequence ID" value="KAF3341948.1"/>
    <property type="molecule type" value="Genomic_DNA"/>
</dbReference>
<feature type="transmembrane region" description="Helical" evidence="1">
    <location>
        <begin position="124"/>
        <end position="145"/>
    </location>
</feature>
<name>A0A833RWP8_9POAL</name>
<dbReference type="Proteomes" id="UP000623129">
    <property type="component" value="Unassembled WGS sequence"/>
</dbReference>
<dbReference type="AlphaFoldDB" id="A0A833RWP8"/>
<evidence type="ECO:0000256" key="1">
    <source>
        <dbReference type="SAM" id="Phobius"/>
    </source>
</evidence>
<keyword evidence="1" id="KW-0472">Membrane</keyword>
<protein>
    <submittedName>
        <fullName evidence="2">Uncharacterized protein</fullName>
    </submittedName>
</protein>